<evidence type="ECO:0000256" key="2">
    <source>
        <dbReference type="ARBA" id="ARBA00023002"/>
    </source>
</evidence>
<dbReference type="PANTHER" id="PTHR43761:SF1">
    <property type="entry name" value="D-ISOMER SPECIFIC 2-HYDROXYACID DEHYDROGENASE CATALYTIC DOMAIN-CONTAINING PROTEIN-RELATED"/>
    <property type="match status" value="1"/>
</dbReference>
<evidence type="ECO:0000256" key="3">
    <source>
        <dbReference type="ARBA" id="ARBA00023027"/>
    </source>
</evidence>
<comment type="caution">
    <text evidence="7">The sequence shown here is derived from an EMBL/GenBank/DDBJ whole genome shotgun (WGS) entry which is preliminary data.</text>
</comment>
<dbReference type="AlphaFoldDB" id="A0A557QG87"/>
<evidence type="ECO:0000259" key="6">
    <source>
        <dbReference type="Pfam" id="PF02826"/>
    </source>
</evidence>
<dbReference type="InterPro" id="IPR006139">
    <property type="entry name" value="D-isomer_2_OHA_DH_cat_dom"/>
</dbReference>
<dbReference type="InterPro" id="IPR036291">
    <property type="entry name" value="NAD(P)-bd_dom_sf"/>
</dbReference>
<dbReference type="Proteomes" id="UP000319502">
    <property type="component" value="Unassembled WGS sequence"/>
</dbReference>
<evidence type="ECO:0000313" key="7">
    <source>
        <dbReference type="EMBL" id="TVO51916.1"/>
    </source>
</evidence>
<protein>
    <submittedName>
        <fullName evidence="7">D-2-hydroxyacid dehydrogenase</fullName>
    </submittedName>
</protein>
<dbReference type="InterPro" id="IPR029753">
    <property type="entry name" value="D-isomer_DH_CS"/>
</dbReference>
<proteinExistence type="inferred from homology"/>
<dbReference type="RefSeq" id="WP_144311006.1">
    <property type="nucleotide sequence ID" value="NZ_VMNK01000018.1"/>
</dbReference>
<dbReference type="OrthoDB" id="9805416at2"/>
<dbReference type="FunFam" id="3.40.50.720:FF:000203">
    <property type="entry name" value="D-3-phosphoglycerate dehydrogenase (SerA)"/>
    <property type="match status" value="1"/>
</dbReference>
<accession>A0A557QG87</accession>
<dbReference type="InterPro" id="IPR006140">
    <property type="entry name" value="D-isomer_DH_NAD-bd"/>
</dbReference>
<dbReference type="Pfam" id="PF02826">
    <property type="entry name" value="2-Hacid_dh_C"/>
    <property type="match status" value="1"/>
</dbReference>
<evidence type="ECO:0000313" key="8">
    <source>
        <dbReference type="Proteomes" id="UP000319502"/>
    </source>
</evidence>
<feature type="domain" description="D-isomer specific 2-hydroxyacid dehydrogenase catalytic" evidence="5">
    <location>
        <begin position="26"/>
        <end position="314"/>
    </location>
</feature>
<dbReference type="Gene3D" id="3.40.50.720">
    <property type="entry name" value="NAD(P)-binding Rossmann-like Domain"/>
    <property type="match status" value="2"/>
</dbReference>
<dbReference type="Pfam" id="PF00389">
    <property type="entry name" value="2-Hacid_dh"/>
    <property type="match status" value="1"/>
</dbReference>
<feature type="domain" description="D-isomer specific 2-hydroxyacid dehydrogenase NAD-binding" evidence="6">
    <location>
        <begin position="106"/>
        <end position="285"/>
    </location>
</feature>
<keyword evidence="3" id="KW-0520">NAD</keyword>
<dbReference type="EMBL" id="VMNK01000018">
    <property type="protein sequence ID" value="TVO51916.1"/>
    <property type="molecule type" value="Genomic_DNA"/>
</dbReference>
<evidence type="ECO:0000256" key="4">
    <source>
        <dbReference type="RuleBase" id="RU003719"/>
    </source>
</evidence>
<keyword evidence="2 4" id="KW-0560">Oxidoreductase</keyword>
<dbReference type="SUPFAM" id="SSF51735">
    <property type="entry name" value="NAD(P)-binding Rossmann-fold domains"/>
    <property type="match status" value="1"/>
</dbReference>
<dbReference type="PROSITE" id="PS00670">
    <property type="entry name" value="D_2_HYDROXYACID_DH_2"/>
    <property type="match status" value="1"/>
</dbReference>
<dbReference type="PROSITE" id="PS00671">
    <property type="entry name" value="D_2_HYDROXYACID_DH_3"/>
    <property type="match status" value="1"/>
</dbReference>
<dbReference type="GO" id="GO:0016616">
    <property type="term" value="F:oxidoreductase activity, acting on the CH-OH group of donors, NAD or NADP as acceptor"/>
    <property type="evidence" value="ECO:0007669"/>
    <property type="project" value="InterPro"/>
</dbReference>
<evidence type="ECO:0000259" key="5">
    <source>
        <dbReference type="Pfam" id="PF00389"/>
    </source>
</evidence>
<dbReference type="GO" id="GO:0051287">
    <property type="term" value="F:NAD binding"/>
    <property type="evidence" value="ECO:0007669"/>
    <property type="project" value="InterPro"/>
</dbReference>
<organism evidence="7 8">
    <name type="scientific">Denitromonas halophila</name>
    <dbReference type="NCBI Taxonomy" id="1629404"/>
    <lineage>
        <taxon>Bacteria</taxon>
        <taxon>Pseudomonadati</taxon>
        <taxon>Pseudomonadota</taxon>
        <taxon>Betaproteobacteria</taxon>
        <taxon>Rhodocyclales</taxon>
        <taxon>Zoogloeaceae</taxon>
        <taxon>Denitromonas</taxon>
    </lineage>
</organism>
<sequence>MEPRIVFLERDSVKAAFSRPTVAHTWVDYPDTRPADVIERLRDAQIAVINKLRIDAAVLAQLPALRMIALAATGSDNVDLAACRARGVVVSNVRGYADTTVPEHVITLMLALSRNLMAYHQDVRAGRWPQSRHFCFLDHPIRDLRGATLGLVGQGSLGGGVARLAEAFGMQVLWSERPGADRVRAGRVEFGEVLKRSDVLSLHCPLDASTRGMIDLAALQAMKTSAFLINTARGALVDEAALADALRQGLIAGAAIDVLSAEPPPSDHPLLAPDIPNLIVTPHVAWASGEAMATMAAQVVQNIDAFLCGAPRNCLP</sequence>
<evidence type="ECO:0000256" key="1">
    <source>
        <dbReference type="ARBA" id="ARBA00005854"/>
    </source>
</evidence>
<gene>
    <name evidence="7" type="ORF">FHP91_18650</name>
</gene>
<dbReference type="InterPro" id="IPR050418">
    <property type="entry name" value="D-iso_2-hydroxyacid_DH_PdxB"/>
</dbReference>
<reference evidence="7 8" key="1">
    <citation type="submission" date="2019-07" db="EMBL/GenBank/DDBJ databases">
        <title>The pathways for chlorine oxyanion respiration interact through the shared metabolite chlorate.</title>
        <authorList>
            <person name="Barnum T.P."/>
            <person name="Cheng Y."/>
            <person name="Hill K.A."/>
            <person name="Lucas L.N."/>
            <person name="Carlson H.K."/>
            <person name="Coates J.D."/>
        </authorList>
    </citation>
    <scope>NUCLEOTIDE SEQUENCE [LARGE SCALE GENOMIC DNA]</scope>
    <source>
        <strain evidence="7 8">SFB-3</strain>
    </source>
</reference>
<comment type="similarity">
    <text evidence="1 4">Belongs to the D-isomer specific 2-hydroxyacid dehydrogenase family.</text>
</comment>
<name>A0A557QG87_9RHOO</name>
<keyword evidence="8" id="KW-1185">Reference proteome</keyword>
<dbReference type="SUPFAM" id="SSF52283">
    <property type="entry name" value="Formate/glycerate dehydrogenase catalytic domain-like"/>
    <property type="match status" value="1"/>
</dbReference>
<dbReference type="CDD" id="cd12162">
    <property type="entry name" value="2-Hacid_dh_4"/>
    <property type="match status" value="1"/>
</dbReference>
<dbReference type="PANTHER" id="PTHR43761">
    <property type="entry name" value="D-ISOMER SPECIFIC 2-HYDROXYACID DEHYDROGENASE FAMILY PROTEIN (AFU_ORTHOLOGUE AFUA_1G13630)"/>
    <property type="match status" value="1"/>
</dbReference>